<dbReference type="InterPro" id="IPR010056">
    <property type="entry name" value="Phage_rep_org__N"/>
</dbReference>
<comment type="caution">
    <text evidence="2">The sequence shown here is derived from an EMBL/GenBank/DDBJ whole genome shotgun (WGS) entry which is preliminary data.</text>
</comment>
<feature type="non-terminal residue" evidence="2">
    <location>
        <position position="419"/>
    </location>
</feature>
<gene>
    <name evidence="2" type="ORF">HMPREF1039_1629</name>
</gene>
<evidence type="ECO:0000313" key="3">
    <source>
        <dbReference type="Proteomes" id="UP000004018"/>
    </source>
</evidence>
<name>A0ABP2L2F2_9FIRM</name>
<reference evidence="2 3" key="1">
    <citation type="submission" date="2011-04" db="EMBL/GenBank/DDBJ databases">
        <authorList>
            <person name="Harkins D.M."/>
            <person name="Madupu R."/>
            <person name="Durkin A.S."/>
            <person name="Torralba M."/>
            <person name="Methe B."/>
            <person name="Sutton G.G."/>
            <person name="Nelson K.E."/>
        </authorList>
    </citation>
    <scope>NUCLEOTIDE SEQUENCE [LARGE SCALE GENOMIC DNA]</scope>
    <source>
        <strain evidence="2 3">UPII 199-6</strain>
    </source>
</reference>
<dbReference type="Proteomes" id="UP000004018">
    <property type="component" value="Unassembled WGS sequence"/>
</dbReference>
<evidence type="ECO:0000313" key="2">
    <source>
        <dbReference type="EMBL" id="EGL39176.1"/>
    </source>
</evidence>
<protein>
    <submittedName>
        <fullName evidence="2">Phage replisome organizer N-terminal domain protein</fullName>
    </submittedName>
</protein>
<evidence type="ECO:0000259" key="1">
    <source>
        <dbReference type="Pfam" id="PF09681"/>
    </source>
</evidence>
<sequence>MQHLQWVKVPVGYMDDPRMVYLTAQKNGTFLFTFWFYLRDLAAKINDGGRIGVTPRLPIAISTFAARFHKKPAVIEQALHVLLQLELLQRTADGLLYVTMWEDMQGGGSRREATRARVARWRQRQREARNAAACPEEVEGTAAETTVTAVAHAVPDVMPEAAEMTATAVAPTGSDVMPAAAETTATAVAPAGSDVMPAAAETTATAVAPAGSDVMPAAAETTVTAVAPADSDVMSATTETTATDVVPADSDVMSAAAETTATDVAHVVPDVMPAAAETAATDLFGSAPTEGTPATAAPDAAAAAATGDEVTEERIIIDEDGYEVILLPPKPKRTLPQVPTGADGRPVYGDLVRSLRTASPARDTLTVYTQAFGSPNDADRRELARLGDRYGDATLQTAIGRAQRYGIGNLRYIAKIAAN</sequence>
<organism evidence="2 3">
    <name type="scientific">Megasphaera lornae</name>
    <dbReference type="NCBI Taxonomy" id="1000568"/>
    <lineage>
        <taxon>Bacteria</taxon>
        <taxon>Bacillati</taxon>
        <taxon>Bacillota</taxon>
        <taxon>Negativicutes</taxon>
        <taxon>Veillonellales</taxon>
        <taxon>Veillonellaceae</taxon>
        <taxon>Megasphaera</taxon>
    </lineage>
</organism>
<keyword evidence="3" id="KW-1185">Reference proteome</keyword>
<proteinExistence type="predicted"/>
<dbReference type="EMBL" id="AFIJ01000042">
    <property type="protein sequence ID" value="EGL39176.1"/>
    <property type="molecule type" value="Genomic_DNA"/>
</dbReference>
<feature type="domain" description="Phage replisome organiser N-terminal" evidence="1">
    <location>
        <begin position="6"/>
        <end position="127"/>
    </location>
</feature>
<accession>A0ABP2L2F2</accession>
<dbReference type="Pfam" id="PF09681">
    <property type="entry name" value="Phage_rep_org_N"/>
    <property type="match status" value="1"/>
</dbReference>
<dbReference type="RefSeq" id="WP_007391748.1">
    <property type="nucleotide sequence ID" value="NZ_AFIJ01000042.1"/>
</dbReference>